<reference evidence="2 3" key="1">
    <citation type="submission" date="2018-11" db="EMBL/GenBank/DDBJ databases">
        <title>Genomic Encyclopedia of Type Strains, Phase IV (KMG-IV): sequencing the most valuable type-strain genomes for metagenomic binning, comparative biology and taxonomic classification.</title>
        <authorList>
            <person name="Goeker M."/>
        </authorList>
    </citation>
    <scope>NUCLEOTIDE SEQUENCE [LARGE SCALE GENOMIC DNA]</scope>
    <source>
        <strain evidence="2 3">DSM 104731</strain>
    </source>
</reference>
<keyword evidence="3" id="KW-1185">Reference proteome</keyword>
<gene>
    <name evidence="2" type="ORF">EDD53_0584</name>
</gene>
<dbReference type="Gene3D" id="2.170.16.10">
    <property type="entry name" value="Hedgehog/Intein (Hint) domain"/>
    <property type="match status" value="1"/>
</dbReference>
<dbReference type="Proteomes" id="UP000269689">
    <property type="component" value="Unassembled WGS sequence"/>
</dbReference>
<dbReference type="Pfam" id="PF13403">
    <property type="entry name" value="Hint_2"/>
    <property type="match status" value="1"/>
</dbReference>
<evidence type="ECO:0000313" key="3">
    <source>
        <dbReference type="Proteomes" id="UP000269689"/>
    </source>
</evidence>
<dbReference type="InterPro" id="IPR028992">
    <property type="entry name" value="Hedgehog/Intein_dom"/>
</dbReference>
<name>A0A3N4US09_9RHOB</name>
<protein>
    <submittedName>
        <fullName evidence="2">Hint domain-containing protein</fullName>
    </submittedName>
</protein>
<dbReference type="OrthoDB" id="7655157at2"/>
<dbReference type="EMBL" id="RKQK01000001">
    <property type="protein sequence ID" value="RPE71465.1"/>
    <property type="molecule type" value="Genomic_DNA"/>
</dbReference>
<dbReference type="SUPFAM" id="SSF51294">
    <property type="entry name" value="Hedgehog/intein (Hint) domain"/>
    <property type="match status" value="1"/>
</dbReference>
<dbReference type="RefSeq" id="WP_123791676.1">
    <property type="nucleotide sequence ID" value="NZ_RKQK01000001.1"/>
</dbReference>
<accession>A0A3N4US09</accession>
<sequence length="348" mass="37226">MALTNVSNLFYLGTQAIADTMDGTTATDNPSVLLGNYHQPFIVSVTNYDMDHGGSISDDENNPNGDYVNYDTGSGSTSQYVESSMTYSATALLGDGTTLTFEAAVIQMQNGDVFLGDLTGQDPLDGQAVQSITLNSFSSDYGGYATTLNVVGATTVCFATGTMIETPKGPIAIECLAEQDLILTLDHGPQPIKKIFRTTKLNPRAAAPITFAPNSLTWGDNSGPTRHLTLSPNHRICVQTTNISKRTDAWPDQVLIAAKHLRALPNITQALGCVPVSYIHILLHRHEVIIADGAQAETLLMGPQAEVAVGHSAAWHPLNLLPARPILNAKQARNFVHEVKSGLLIMAN</sequence>
<dbReference type="InterPro" id="IPR036844">
    <property type="entry name" value="Hint_dom_sf"/>
</dbReference>
<proteinExistence type="predicted"/>
<evidence type="ECO:0000313" key="2">
    <source>
        <dbReference type="EMBL" id="RPE71465.1"/>
    </source>
</evidence>
<dbReference type="AlphaFoldDB" id="A0A3N4US09"/>
<organism evidence="2 3">
    <name type="scientific">Pacificibacter maritimus</name>
    <dbReference type="NCBI Taxonomy" id="762213"/>
    <lineage>
        <taxon>Bacteria</taxon>
        <taxon>Pseudomonadati</taxon>
        <taxon>Pseudomonadota</taxon>
        <taxon>Alphaproteobacteria</taxon>
        <taxon>Rhodobacterales</taxon>
        <taxon>Roseobacteraceae</taxon>
        <taxon>Pacificibacter</taxon>
    </lineage>
</organism>
<feature type="domain" description="Hedgehog/Intein (Hint)" evidence="1">
    <location>
        <begin position="156"/>
        <end position="302"/>
    </location>
</feature>
<evidence type="ECO:0000259" key="1">
    <source>
        <dbReference type="Pfam" id="PF13403"/>
    </source>
</evidence>
<comment type="caution">
    <text evidence="2">The sequence shown here is derived from an EMBL/GenBank/DDBJ whole genome shotgun (WGS) entry which is preliminary data.</text>
</comment>